<dbReference type="EMBL" id="JANPWB010000014">
    <property type="protein sequence ID" value="KAJ1095474.1"/>
    <property type="molecule type" value="Genomic_DNA"/>
</dbReference>
<reference evidence="1" key="1">
    <citation type="journal article" date="2022" name="bioRxiv">
        <title>Sequencing and chromosome-scale assembly of the giantPleurodeles waltlgenome.</title>
        <authorList>
            <person name="Brown T."/>
            <person name="Elewa A."/>
            <person name="Iarovenko S."/>
            <person name="Subramanian E."/>
            <person name="Araus A.J."/>
            <person name="Petzold A."/>
            <person name="Susuki M."/>
            <person name="Suzuki K.-i.T."/>
            <person name="Hayashi T."/>
            <person name="Toyoda A."/>
            <person name="Oliveira C."/>
            <person name="Osipova E."/>
            <person name="Leigh N.D."/>
            <person name="Simon A."/>
            <person name="Yun M.H."/>
        </authorList>
    </citation>
    <scope>NUCLEOTIDE SEQUENCE</scope>
    <source>
        <strain evidence="1">20211129_DDA</strain>
        <tissue evidence="1">Liver</tissue>
    </source>
</reference>
<dbReference type="Proteomes" id="UP001066276">
    <property type="component" value="Chromosome 10"/>
</dbReference>
<proteinExistence type="predicted"/>
<organism evidence="1 2">
    <name type="scientific">Pleurodeles waltl</name>
    <name type="common">Iberian ribbed newt</name>
    <dbReference type="NCBI Taxonomy" id="8319"/>
    <lineage>
        <taxon>Eukaryota</taxon>
        <taxon>Metazoa</taxon>
        <taxon>Chordata</taxon>
        <taxon>Craniata</taxon>
        <taxon>Vertebrata</taxon>
        <taxon>Euteleostomi</taxon>
        <taxon>Amphibia</taxon>
        <taxon>Batrachia</taxon>
        <taxon>Caudata</taxon>
        <taxon>Salamandroidea</taxon>
        <taxon>Salamandridae</taxon>
        <taxon>Pleurodelinae</taxon>
        <taxon>Pleurodeles</taxon>
    </lineage>
</organism>
<evidence type="ECO:0000313" key="1">
    <source>
        <dbReference type="EMBL" id="KAJ1095474.1"/>
    </source>
</evidence>
<evidence type="ECO:0000313" key="2">
    <source>
        <dbReference type="Proteomes" id="UP001066276"/>
    </source>
</evidence>
<dbReference type="AlphaFoldDB" id="A0AAV7LXD4"/>
<comment type="caution">
    <text evidence="1">The sequence shown here is derived from an EMBL/GenBank/DDBJ whole genome shotgun (WGS) entry which is preliminary data.</text>
</comment>
<sequence length="268" mass="30839">MTLGHRRKNIYTGTMTLGHGYRHKNIDTGTETQEHIHWDNDTGSWTHTVTLDTVTDTGMRSRHCDTSSGTQMLAQGHVAGSAPAQLSFQELEPVRNPTAFPYATLHLCKWIPTRKFPVFDMQNKVECSATEPLLNYVKHLTFTLPTSNLRFMFPRSPFTQQKNVEMQFRYKRAKECLNFCPDRIPQHTWGKQHVPHLASTSHDMNRYKAHRPTPSRRRLEERLCAYSQTRYVNLPDNHVEGRTCHSSGLDLPGNWIQDYFGCVGAVLL</sequence>
<gene>
    <name evidence="1" type="ORF">NDU88_000637</name>
</gene>
<keyword evidence="2" id="KW-1185">Reference proteome</keyword>
<name>A0AAV7LXD4_PLEWA</name>
<protein>
    <submittedName>
        <fullName evidence="1">Uncharacterized protein</fullName>
    </submittedName>
</protein>
<accession>A0AAV7LXD4</accession>